<evidence type="ECO:0000256" key="2">
    <source>
        <dbReference type="ARBA" id="ARBA00009077"/>
    </source>
</evidence>
<dbReference type="EC" id="4.4.1.8" evidence="8"/>
<reference evidence="9" key="1">
    <citation type="submission" date="2016-12" db="EMBL/GenBank/DDBJ databases">
        <authorList>
            <person name="Brunel B."/>
        </authorList>
    </citation>
    <scope>NUCLEOTIDE SEQUENCE [LARGE SCALE GENOMIC DNA]</scope>
</reference>
<dbReference type="FunFam" id="3.40.640.10:FF:000046">
    <property type="entry name" value="Cystathionine gamma-lyase"/>
    <property type="match status" value="1"/>
</dbReference>
<dbReference type="GO" id="GO:0030170">
    <property type="term" value="F:pyridoxal phosphate binding"/>
    <property type="evidence" value="ECO:0007669"/>
    <property type="project" value="InterPro"/>
</dbReference>
<dbReference type="Pfam" id="PF01053">
    <property type="entry name" value="Cys_Met_Meta_PP"/>
    <property type="match status" value="1"/>
</dbReference>
<keyword evidence="9" id="KW-1185">Reference proteome</keyword>
<evidence type="ECO:0000313" key="8">
    <source>
        <dbReference type="EMBL" id="SJM33757.1"/>
    </source>
</evidence>
<dbReference type="Proteomes" id="UP000245698">
    <property type="component" value="Unassembled WGS sequence"/>
</dbReference>
<comment type="similarity">
    <text evidence="2 7">Belongs to the trans-sulfuration enzymes family.</text>
</comment>
<dbReference type="PANTHER" id="PTHR43500:SF1">
    <property type="entry name" value="CYSTATHIONINE BETA-LYASE-RELATED"/>
    <property type="match status" value="1"/>
</dbReference>
<proteinExistence type="inferred from homology"/>
<accession>A0A2P9ARP5</accession>
<dbReference type="PIRSF" id="PIRSF001434">
    <property type="entry name" value="CGS"/>
    <property type="match status" value="1"/>
</dbReference>
<dbReference type="InterPro" id="IPR006233">
    <property type="entry name" value="Cys_b_lyase_bac"/>
</dbReference>
<gene>
    <name evidence="8" type="primary">metC</name>
    <name evidence="8" type="ORF">BQ8482_360158</name>
</gene>
<dbReference type="GO" id="GO:0019346">
    <property type="term" value="P:transsulfuration"/>
    <property type="evidence" value="ECO:0007669"/>
    <property type="project" value="InterPro"/>
</dbReference>
<dbReference type="InterPro" id="IPR015424">
    <property type="entry name" value="PyrdxlP-dep_Trfase"/>
</dbReference>
<dbReference type="SUPFAM" id="SSF53383">
    <property type="entry name" value="PLP-dependent transferases"/>
    <property type="match status" value="1"/>
</dbReference>
<evidence type="ECO:0000256" key="7">
    <source>
        <dbReference type="RuleBase" id="RU362118"/>
    </source>
</evidence>
<evidence type="ECO:0000313" key="9">
    <source>
        <dbReference type="Proteomes" id="UP000245698"/>
    </source>
</evidence>
<dbReference type="Gene3D" id="3.90.1150.10">
    <property type="entry name" value="Aspartate Aminotransferase, domain 1"/>
    <property type="match status" value="1"/>
</dbReference>
<evidence type="ECO:0000256" key="3">
    <source>
        <dbReference type="ARBA" id="ARBA00022898"/>
    </source>
</evidence>
<dbReference type="Gene3D" id="3.40.640.10">
    <property type="entry name" value="Type I PLP-dependent aspartate aminotransferase-like (Major domain)"/>
    <property type="match status" value="1"/>
</dbReference>
<dbReference type="AlphaFoldDB" id="A0A2P9ARP5"/>
<sequence length="410" mass="44066">MQNETLHVHPPSADDSEFGGLSLPIHRASTVVFETAEAFESRHERIYDGYSYGLYGTPTSRALERQIAALEGATRALLTPSGLSAIALVCLAVAKTGDRILMPFSMYGPARLLASRLLQALGIETVGYDPMIGTGIAELLDVRTSLVWLESPGSVTFEVQDLPAVVAAARGVGAVVAADNTWATPILFNPLVHGADISMQSLSKYASGHSDLLMGSLAVRDETLFRKLKDTARLLGLGVNPDDCFLCARGLKTLPLRLRQSERSAIQILEAIRSHDAIAKVLHPSLQSHPGHEIWKRDFDGSNGVFSLVFAPASKGALQQAFGSLRYFKIGASWGGATSLMAPSDPRDSRPDLDWLPDGQVVRLSIGLENVIDLIEDLTGFLSVIAGAKQARPGRIAGTELETTWQSRGD</sequence>
<dbReference type="GO" id="GO:0047804">
    <property type="term" value="F:cysteine-S-conjugate beta-lyase activity"/>
    <property type="evidence" value="ECO:0007669"/>
    <property type="project" value="InterPro"/>
</dbReference>
<dbReference type="InterPro" id="IPR000277">
    <property type="entry name" value="Cys/Met-Metab_PyrdxlP-dep_enz"/>
</dbReference>
<dbReference type="EMBL" id="FUIG01000044">
    <property type="protein sequence ID" value="SJM33757.1"/>
    <property type="molecule type" value="Genomic_DNA"/>
</dbReference>
<dbReference type="InterPro" id="IPR015421">
    <property type="entry name" value="PyrdxlP-dep_Trfase_major"/>
</dbReference>
<keyword evidence="4 8" id="KW-0456">Lyase</keyword>
<keyword evidence="3 6" id="KW-0663">Pyridoxal phosphate</keyword>
<dbReference type="GO" id="GO:0019450">
    <property type="term" value="P:L-cysteine catabolic process to pyruvate"/>
    <property type="evidence" value="ECO:0007669"/>
    <property type="project" value="TreeGrafter"/>
</dbReference>
<evidence type="ECO:0000256" key="6">
    <source>
        <dbReference type="PIRSR" id="PIRSR001434-2"/>
    </source>
</evidence>
<feature type="modified residue" description="N6-(pyridoxal phosphate)lysine" evidence="6">
    <location>
        <position position="204"/>
    </location>
</feature>
<dbReference type="RefSeq" id="WP_123150419.1">
    <property type="nucleotide sequence ID" value="NZ_FUIG01000044.1"/>
</dbReference>
<name>A0A2P9ARP5_9HYPH</name>
<evidence type="ECO:0000256" key="5">
    <source>
        <dbReference type="ARBA" id="ARBA00047517"/>
    </source>
</evidence>
<comment type="catalytic activity">
    <reaction evidence="5">
        <text>L,L-cystathionine + H2O = L-homocysteine + pyruvate + NH4(+)</text>
        <dbReference type="Rhea" id="RHEA:13965"/>
        <dbReference type="ChEBI" id="CHEBI:15361"/>
        <dbReference type="ChEBI" id="CHEBI:15377"/>
        <dbReference type="ChEBI" id="CHEBI:28938"/>
        <dbReference type="ChEBI" id="CHEBI:58161"/>
        <dbReference type="ChEBI" id="CHEBI:58199"/>
    </reaction>
</comment>
<comment type="cofactor">
    <cofactor evidence="1 7">
        <name>pyridoxal 5'-phosphate</name>
        <dbReference type="ChEBI" id="CHEBI:597326"/>
    </cofactor>
</comment>
<protein>
    <submittedName>
        <fullName evidence="8">Putative cystathionine beta-lyase</fullName>
        <ecNumber evidence="8">4.4.1.8</ecNumber>
    </submittedName>
</protein>
<organism evidence="8 9">
    <name type="scientific">Mesorhizobium delmotii</name>
    <dbReference type="NCBI Taxonomy" id="1631247"/>
    <lineage>
        <taxon>Bacteria</taxon>
        <taxon>Pseudomonadati</taxon>
        <taxon>Pseudomonadota</taxon>
        <taxon>Alphaproteobacteria</taxon>
        <taxon>Hyphomicrobiales</taxon>
        <taxon>Phyllobacteriaceae</taxon>
        <taxon>Mesorhizobium</taxon>
    </lineage>
</organism>
<evidence type="ECO:0000256" key="1">
    <source>
        <dbReference type="ARBA" id="ARBA00001933"/>
    </source>
</evidence>
<dbReference type="PANTHER" id="PTHR43500">
    <property type="entry name" value="CYSTATHIONINE BETA-LYASE-RELATED"/>
    <property type="match status" value="1"/>
</dbReference>
<evidence type="ECO:0000256" key="4">
    <source>
        <dbReference type="ARBA" id="ARBA00023239"/>
    </source>
</evidence>
<dbReference type="InterPro" id="IPR015422">
    <property type="entry name" value="PyrdxlP-dep_Trfase_small"/>
</dbReference>